<gene>
    <name evidence="1" type="ORF">DPMN_032372</name>
</gene>
<organism evidence="1 2">
    <name type="scientific">Dreissena polymorpha</name>
    <name type="common">Zebra mussel</name>
    <name type="synonym">Mytilus polymorpha</name>
    <dbReference type="NCBI Taxonomy" id="45954"/>
    <lineage>
        <taxon>Eukaryota</taxon>
        <taxon>Metazoa</taxon>
        <taxon>Spiralia</taxon>
        <taxon>Lophotrochozoa</taxon>
        <taxon>Mollusca</taxon>
        <taxon>Bivalvia</taxon>
        <taxon>Autobranchia</taxon>
        <taxon>Heteroconchia</taxon>
        <taxon>Euheterodonta</taxon>
        <taxon>Imparidentia</taxon>
        <taxon>Neoheterodontei</taxon>
        <taxon>Myida</taxon>
        <taxon>Dreissenoidea</taxon>
        <taxon>Dreissenidae</taxon>
        <taxon>Dreissena</taxon>
    </lineage>
</organism>
<sequence>MTQPISPEISKIKTKPEIENFHIKLLTKFGEDENYLNKREDTMLNVKKRTNNAHIQLLTKFGKAHIQLLTKFGEDRMKTTLNERADNMLNIQLLTKFGEDRMKTT</sequence>
<accession>A0A9D4M425</accession>
<proteinExistence type="predicted"/>
<reference evidence="1" key="2">
    <citation type="submission" date="2020-11" db="EMBL/GenBank/DDBJ databases">
        <authorList>
            <person name="McCartney M.A."/>
            <person name="Auch B."/>
            <person name="Kono T."/>
            <person name="Mallez S."/>
            <person name="Becker A."/>
            <person name="Gohl D.M."/>
            <person name="Silverstein K.A.T."/>
            <person name="Koren S."/>
            <person name="Bechman K.B."/>
            <person name="Herman A."/>
            <person name="Abrahante J.E."/>
            <person name="Garbe J."/>
        </authorList>
    </citation>
    <scope>NUCLEOTIDE SEQUENCE</scope>
    <source>
        <strain evidence="1">Duluth1</strain>
        <tissue evidence="1">Whole animal</tissue>
    </source>
</reference>
<evidence type="ECO:0000313" key="2">
    <source>
        <dbReference type="Proteomes" id="UP000828390"/>
    </source>
</evidence>
<evidence type="ECO:0000313" key="1">
    <source>
        <dbReference type="EMBL" id="KAH3869211.1"/>
    </source>
</evidence>
<name>A0A9D4M425_DREPO</name>
<comment type="caution">
    <text evidence="1">The sequence shown here is derived from an EMBL/GenBank/DDBJ whole genome shotgun (WGS) entry which is preliminary data.</text>
</comment>
<reference evidence="1" key="1">
    <citation type="journal article" date="2019" name="bioRxiv">
        <title>The Genome of the Zebra Mussel, Dreissena polymorpha: A Resource for Invasive Species Research.</title>
        <authorList>
            <person name="McCartney M.A."/>
            <person name="Auch B."/>
            <person name="Kono T."/>
            <person name="Mallez S."/>
            <person name="Zhang Y."/>
            <person name="Obille A."/>
            <person name="Becker A."/>
            <person name="Abrahante J.E."/>
            <person name="Garbe J."/>
            <person name="Badalamenti J.P."/>
            <person name="Herman A."/>
            <person name="Mangelson H."/>
            <person name="Liachko I."/>
            <person name="Sullivan S."/>
            <person name="Sone E.D."/>
            <person name="Koren S."/>
            <person name="Silverstein K.A.T."/>
            <person name="Beckman K.B."/>
            <person name="Gohl D.M."/>
        </authorList>
    </citation>
    <scope>NUCLEOTIDE SEQUENCE</scope>
    <source>
        <strain evidence="1">Duluth1</strain>
        <tissue evidence="1">Whole animal</tissue>
    </source>
</reference>
<dbReference type="Proteomes" id="UP000828390">
    <property type="component" value="Unassembled WGS sequence"/>
</dbReference>
<dbReference type="AlphaFoldDB" id="A0A9D4M425"/>
<protein>
    <submittedName>
        <fullName evidence="1">Uncharacterized protein</fullName>
    </submittedName>
</protein>
<dbReference type="EMBL" id="JAIWYP010000002">
    <property type="protein sequence ID" value="KAH3869211.1"/>
    <property type="molecule type" value="Genomic_DNA"/>
</dbReference>
<keyword evidence="2" id="KW-1185">Reference proteome</keyword>